<dbReference type="EMBL" id="JBHUEM010000003">
    <property type="protein sequence ID" value="MFD1735256.1"/>
    <property type="molecule type" value="Genomic_DNA"/>
</dbReference>
<protein>
    <submittedName>
        <fullName evidence="4">Prepilin peptidase</fullName>
    </submittedName>
</protein>
<comment type="similarity">
    <text evidence="1">Belongs to the peptidase A24 family.</text>
</comment>
<organism evidence="4 5">
    <name type="scientific">Bacillus salitolerans</name>
    <dbReference type="NCBI Taxonomy" id="1437434"/>
    <lineage>
        <taxon>Bacteria</taxon>
        <taxon>Bacillati</taxon>
        <taxon>Bacillota</taxon>
        <taxon>Bacilli</taxon>
        <taxon>Bacillales</taxon>
        <taxon>Bacillaceae</taxon>
        <taxon>Bacillus</taxon>
    </lineage>
</organism>
<comment type="caution">
    <text evidence="4">The sequence shown here is derived from an EMBL/GenBank/DDBJ whole genome shotgun (WGS) entry which is preliminary data.</text>
</comment>
<evidence type="ECO:0000256" key="1">
    <source>
        <dbReference type="ARBA" id="ARBA00005801"/>
    </source>
</evidence>
<dbReference type="InterPro" id="IPR050882">
    <property type="entry name" value="Prepilin_peptidase/N-MTase"/>
</dbReference>
<feature type="domain" description="Prepilin type IV endopeptidase peptidase" evidence="3">
    <location>
        <begin position="6"/>
        <end position="107"/>
    </location>
</feature>
<proteinExistence type="inferred from homology"/>
<name>A0ABW4LJH2_9BACI</name>
<reference evidence="5" key="1">
    <citation type="journal article" date="2019" name="Int. J. Syst. Evol. Microbiol.">
        <title>The Global Catalogue of Microorganisms (GCM) 10K type strain sequencing project: providing services to taxonomists for standard genome sequencing and annotation.</title>
        <authorList>
            <consortium name="The Broad Institute Genomics Platform"/>
            <consortium name="The Broad Institute Genome Sequencing Center for Infectious Disease"/>
            <person name="Wu L."/>
            <person name="Ma J."/>
        </authorList>
    </citation>
    <scope>NUCLEOTIDE SEQUENCE [LARGE SCALE GENOMIC DNA]</scope>
    <source>
        <strain evidence="5">CCUG 49339</strain>
    </source>
</reference>
<feature type="transmembrane region" description="Helical" evidence="2">
    <location>
        <begin position="48"/>
        <end position="68"/>
    </location>
</feature>
<keyword evidence="2" id="KW-1133">Transmembrane helix</keyword>
<feature type="transmembrane region" description="Helical" evidence="2">
    <location>
        <begin position="152"/>
        <end position="171"/>
    </location>
</feature>
<evidence type="ECO:0000313" key="5">
    <source>
        <dbReference type="Proteomes" id="UP001597214"/>
    </source>
</evidence>
<keyword evidence="2" id="KW-0812">Transmembrane</keyword>
<feature type="transmembrane region" description="Helical" evidence="2">
    <location>
        <begin position="23"/>
        <end position="41"/>
    </location>
</feature>
<dbReference type="Gene3D" id="1.20.120.1220">
    <property type="match status" value="1"/>
</dbReference>
<dbReference type="InterPro" id="IPR000045">
    <property type="entry name" value="Prepilin_IV_endopep_pep"/>
</dbReference>
<feature type="transmembrane region" description="Helical" evidence="2">
    <location>
        <begin position="88"/>
        <end position="111"/>
    </location>
</feature>
<evidence type="ECO:0000259" key="3">
    <source>
        <dbReference type="Pfam" id="PF01478"/>
    </source>
</evidence>
<dbReference type="PANTHER" id="PTHR30487">
    <property type="entry name" value="TYPE 4 PREPILIN-LIKE PROTEINS LEADER PEPTIDE-PROCESSING ENZYME"/>
    <property type="match status" value="1"/>
</dbReference>
<dbReference type="Pfam" id="PF01478">
    <property type="entry name" value="Peptidase_A24"/>
    <property type="match status" value="1"/>
</dbReference>
<keyword evidence="2" id="KW-0472">Membrane</keyword>
<dbReference type="PANTHER" id="PTHR30487:SF0">
    <property type="entry name" value="PREPILIN LEADER PEPTIDASE_N-METHYLTRANSFERASE-RELATED"/>
    <property type="match status" value="1"/>
</dbReference>
<gene>
    <name evidence="4" type="ORF">ACFSCX_01635</name>
</gene>
<dbReference type="RefSeq" id="WP_377926359.1">
    <property type="nucleotide sequence ID" value="NZ_JBHUEM010000003.1"/>
</dbReference>
<dbReference type="Proteomes" id="UP001597214">
    <property type="component" value="Unassembled WGS sequence"/>
</dbReference>
<accession>A0ABW4LJH2</accession>
<evidence type="ECO:0000256" key="2">
    <source>
        <dbReference type="SAM" id="Phobius"/>
    </source>
</evidence>
<keyword evidence="5" id="KW-1185">Reference proteome</keyword>
<evidence type="ECO:0000313" key="4">
    <source>
        <dbReference type="EMBL" id="MFD1735256.1"/>
    </source>
</evidence>
<sequence>MINFTMLIILTICLFTDLRERKIYNIVIFPALVVAIGSNAWMDGLSGLWFSVTGFVVGFMILLIPYFMGGMGAGDVKLLALIGALKGVMFVLTTAIFMAIIGGVMGVLILLFRKGAIKRIKSILFSAACIKMGMKIPLMIDKDGLKTTYPYGVAIVGGAIISLLNREWVLLW</sequence>